<keyword evidence="1" id="KW-1133">Transmembrane helix</keyword>
<accession>A0ABX3FY25</accession>
<dbReference type="Pfam" id="PF14219">
    <property type="entry name" value="DUF4328"/>
    <property type="match status" value="1"/>
</dbReference>
<dbReference type="InterPro" id="IPR025565">
    <property type="entry name" value="DUF4328"/>
</dbReference>
<feature type="transmembrane region" description="Helical" evidence="1">
    <location>
        <begin position="185"/>
        <end position="208"/>
    </location>
</feature>
<sequence>MPAVTRVRLRPVVGLAIALTVLCVVLAGCSAYAVHADWTRWALMDRLVSDPGAVGDAELGRAESLIGLAGSVQSRALIVTCAVFVVWFHLVRTNARVFASGSDEPTAGVAVGARFVPRGKLWLPYRIAATAWVSSRPLGAEDGSRRFPSTLVNVGWGAFLAARVLGWCGGMASSLAESPDAVRHAAAAMLVGDVLDVVAAVLAVLFVVRLTAMQWSRSAQEPAVAAVRL</sequence>
<dbReference type="EMBL" id="MQUR01000059">
    <property type="protein sequence ID" value="OLZ62393.1"/>
    <property type="molecule type" value="Genomic_DNA"/>
</dbReference>
<reference evidence="3 4" key="1">
    <citation type="submission" date="2016-01" db="EMBL/GenBank/DDBJ databases">
        <title>Streptomyces amritsarensis strain MTCC 11845 genome sequencing and assembly.</title>
        <authorList>
            <person name="Sharma D."/>
            <person name="Nair G.R."/>
            <person name="Kaur G."/>
            <person name="Manhas R.K."/>
            <person name="Mayilraj S."/>
        </authorList>
    </citation>
    <scope>NUCLEOTIDE SEQUENCE [LARGE SCALE GENOMIC DNA]</scope>
    <source>
        <strain evidence="3 4">MTCC 11845</strain>
    </source>
</reference>
<organism evidence="3 4">
    <name type="scientific">Streptomyces amritsarensis</name>
    <dbReference type="NCBI Taxonomy" id="681158"/>
    <lineage>
        <taxon>Bacteria</taxon>
        <taxon>Bacillati</taxon>
        <taxon>Actinomycetota</taxon>
        <taxon>Actinomycetes</taxon>
        <taxon>Kitasatosporales</taxon>
        <taxon>Streptomycetaceae</taxon>
        <taxon>Streptomyces</taxon>
    </lineage>
</organism>
<evidence type="ECO:0000259" key="2">
    <source>
        <dbReference type="Pfam" id="PF14219"/>
    </source>
</evidence>
<evidence type="ECO:0000313" key="3">
    <source>
        <dbReference type="EMBL" id="OLZ62393.1"/>
    </source>
</evidence>
<feature type="transmembrane region" description="Helical" evidence="1">
    <location>
        <begin position="72"/>
        <end position="91"/>
    </location>
</feature>
<feature type="transmembrane region" description="Helical" evidence="1">
    <location>
        <begin position="154"/>
        <end position="173"/>
    </location>
</feature>
<keyword evidence="4" id="KW-1185">Reference proteome</keyword>
<dbReference type="PROSITE" id="PS51257">
    <property type="entry name" value="PROKAR_LIPOPROTEIN"/>
    <property type="match status" value="1"/>
</dbReference>
<name>A0ABX3FY25_9ACTN</name>
<gene>
    <name evidence="3" type="ORF">AVW11_23270</name>
</gene>
<dbReference type="Proteomes" id="UP000187151">
    <property type="component" value="Unassembled WGS sequence"/>
</dbReference>
<protein>
    <recommendedName>
        <fullName evidence="2">DUF4328 domain-containing protein</fullName>
    </recommendedName>
</protein>
<feature type="transmembrane region" description="Helical" evidence="1">
    <location>
        <begin position="12"/>
        <end position="34"/>
    </location>
</feature>
<comment type="caution">
    <text evidence="3">The sequence shown here is derived from an EMBL/GenBank/DDBJ whole genome shotgun (WGS) entry which is preliminary data.</text>
</comment>
<evidence type="ECO:0000313" key="4">
    <source>
        <dbReference type="Proteomes" id="UP000187151"/>
    </source>
</evidence>
<evidence type="ECO:0000256" key="1">
    <source>
        <dbReference type="SAM" id="Phobius"/>
    </source>
</evidence>
<proteinExistence type="predicted"/>
<feature type="domain" description="DUF4328" evidence="2">
    <location>
        <begin position="53"/>
        <end position="211"/>
    </location>
</feature>
<keyword evidence="1" id="KW-0472">Membrane</keyword>
<keyword evidence="1" id="KW-0812">Transmembrane</keyword>